<gene>
    <name evidence="1" type="ORF">TIFTF001_032453</name>
</gene>
<reference evidence="1" key="1">
    <citation type="submission" date="2023-07" db="EMBL/GenBank/DDBJ databases">
        <title>draft genome sequence of fig (Ficus carica).</title>
        <authorList>
            <person name="Takahashi T."/>
            <person name="Nishimura K."/>
        </authorList>
    </citation>
    <scope>NUCLEOTIDE SEQUENCE</scope>
</reference>
<accession>A0AA88DX87</accession>
<dbReference type="EMBL" id="BTGU01000148">
    <property type="protein sequence ID" value="GMN63386.1"/>
    <property type="molecule type" value="Genomic_DNA"/>
</dbReference>
<evidence type="ECO:0000313" key="1">
    <source>
        <dbReference type="EMBL" id="GMN63386.1"/>
    </source>
</evidence>
<protein>
    <submittedName>
        <fullName evidence="1">Uncharacterized protein</fullName>
    </submittedName>
</protein>
<comment type="caution">
    <text evidence="1">The sequence shown here is derived from an EMBL/GenBank/DDBJ whole genome shotgun (WGS) entry which is preliminary data.</text>
</comment>
<organism evidence="1 2">
    <name type="scientific">Ficus carica</name>
    <name type="common">Common fig</name>
    <dbReference type="NCBI Taxonomy" id="3494"/>
    <lineage>
        <taxon>Eukaryota</taxon>
        <taxon>Viridiplantae</taxon>
        <taxon>Streptophyta</taxon>
        <taxon>Embryophyta</taxon>
        <taxon>Tracheophyta</taxon>
        <taxon>Spermatophyta</taxon>
        <taxon>Magnoliopsida</taxon>
        <taxon>eudicotyledons</taxon>
        <taxon>Gunneridae</taxon>
        <taxon>Pentapetalae</taxon>
        <taxon>rosids</taxon>
        <taxon>fabids</taxon>
        <taxon>Rosales</taxon>
        <taxon>Moraceae</taxon>
        <taxon>Ficeae</taxon>
        <taxon>Ficus</taxon>
    </lineage>
</organism>
<evidence type="ECO:0000313" key="2">
    <source>
        <dbReference type="Proteomes" id="UP001187192"/>
    </source>
</evidence>
<dbReference type="AlphaFoldDB" id="A0AA88DX87"/>
<keyword evidence="2" id="KW-1185">Reference proteome</keyword>
<name>A0AA88DX87_FICCA</name>
<sequence length="94" mass="9718">MGVRHAIEPWKGDATEFGILIPSDIILCIITSMFIVPRGTEPSGGGGNSGVERRVGAVFLRELDPSACCVCVHGSFAAGVFPGVERSCIGATGL</sequence>
<dbReference type="Proteomes" id="UP001187192">
    <property type="component" value="Unassembled WGS sequence"/>
</dbReference>
<proteinExistence type="predicted"/>